<keyword evidence="4" id="KW-0862">Zinc</keyword>
<organism evidence="9 10">
    <name type="scientific">Trichoderma citrinoviride</name>
    <dbReference type="NCBI Taxonomy" id="58853"/>
    <lineage>
        <taxon>Eukaryota</taxon>
        <taxon>Fungi</taxon>
        <taxon>Dikarya</taxon>
        <taxon>Ascomycota</taxon>
        <taxon>Pezizomycotina</taxon>
        <taxon>Sordariomycetes</taxon>
        <taxon>Hypocreomycetidae</taxon>
        <taxon>Hypocreales</taxon>
        <taxon>Hypocreaceae</taxon>
        <taxon>Trichoderma</taxon>
    </lineage>
</organism>
<evidence type="ECO:0000313" key="9">
    <source>
        <dbReference type="EMBL" id="PTB63692.1"/>
    </source>
</evidence>
<evidence type="ECO:0000256" key="1">
    <source>
        <dbReference type="ARBA" id="ARBA00010718"/>
    </source>
</evidence>
<dbReference type="Pfam" id="PF00194">
    <property type="entry name" value="Carb_anhydrase"/>
    <property type="match status" value="1"/>
</dbReference>
<evidence type="ECO:0000259" key="8">
    <source>
        <dbReference type="PROSITE" id="PS51144"/>
    </source>
</evidence>
<dbReference type="CDD" id="cd03124">
    <property type="entry name" value="alpha_CA_prokaryotic_like"/>
    <property type="match status" value="1"/>
</dbReference>
<evidence type="ECO:0000256" key="7">
    <source>
        <dbReference type="SAM" id="SignalP"/>
    </source>
</evidence>
<dbReference type="EMBL" id="KZ680218">
    <property type="protein sequence ID" value="PTB63692.1"/>
    <property type="molecule type" value="Genomic_DNA"/>
</dbReference>
<gene>
    <name evidence="9" type="ORF">BBK36DRAFT_1126065</name>
</gene>
<evidence type="ECO:0000313" key="10">
    <source>
        <dbReference type="Proteomes" id="UP000241546"/>
    </source>
</evidence>
<keyword evidence="3" id="KW-0479">Metal-binding</keyword>
<dbReference type="Gene3D" id="3.10.200.10">
    <property type="entry name" value="Alpha carbonic anhydrase"/>
    <property type="match status" value="1"/>
</dbReference>
<dbReference type="RefSeq" id="XP_024747012.1">
    <property type="nucleotide sequence ID" value="XM_024891342.1"/>
</dbReference>
<dbReference type="AlphaFoldDB" id="A0A2T4B2Y7"/>
<evidence type="ECO:0000256" key="4">
    <source>
        <dbReference type="ARBA" id="ARBA00022833"/>
    </source>
</evidence>
<dbReference type="EC" id="4.2.1.1" evidence="2"/>
<evidence type="ECO:0000256" key="5">
    <source>
        <dbReference type="ARBA" id="ARBA00023239"/>
    </source>
</evidence>
<dbReference type="OrthoDB" id="429145at2759"/>
<feature type="domain" description="Alpha-carbonic anhydrase" evidence="8">
    <location>
        <begin position="41"/>
        <end position="274"/>
    </location>
</feature>
<dbReference type="PANTHER" id="PTHR18952:SF265">
    <property type="entry name" value="CARBONIC ANHYDRASE"/>
    <property type="match status" value="1"/>
</dbReference>
<sequence>MPRLAHLTAAALCLVSPALAACDYGTHLNPRRSAGAAVPISTFGYTALDGPLNWHGLNATANALCATGKHQSPINIDSSIKKIAGGSVEFVVDAYPFGAEFENLGTTVEVPVNGTLWADKKMYSLAQFHFHSSSEHRLEQEYFPMETHFVFSAPDKSTAVVSFLIELGLPDPLLTAVFASVGMIATPGSATTTGPLVFAPLEAHLKANPIFTYSGSLTTPPCTEGVTWYISSKPLQIDQATYERVKDVIKFNSRYTQNTLGETNLLEHAASLFK</sequence>
<dbReference type="InterPro" id="IPR041891">
    <property type="entry name" value="Alpha_CA_prokaryot-like"/>
</dbReference>
<proteinExistence type="inferred from homology"/>
<evidence type="ECO:0000256" key="6">
    <source>
        <dbReference type="ARBA" id="ARBA00048348"/>
    </source>
</evidence>
<dbReference type="SUPFAM" id="SSF51069">
    <property type="entry name" value="Carbonic anhydrase"/>
    <property type="match status" value="1"/>
</dbReference>
<protein>
    <recommendedName>
        <fullName evidence="2">carbonic anhydrase</fullName>
        <ecNumber evidence="2">4.2.1.1</ecNumber>
    </recommendedName>
</protein>
<dbReference type="GO" id="GO:0008270">
    <property type="term" value="F:zinc ion binding"/>
    <property type="evidence" value="ECO:0007669"/>
    <property type="project" value="InterPro"/>
</dbReference>
<dbReference type="PROSITE" id="PS51257">
    <property type="entry name" value="PROKAR_LIPOPROTEIN"/>
    <property type="match status" value="1"/>
</dbReference>
<dbReference type="SMART" id="SM01057">
    <property type="entry name" value="Carb_anhydrase"/>
    <property type="match status" value="1"/>
</dbReference>
<keyword evidence="10" id="KW-1185">Reference proteome</keyword>
<reference evidence="10" key="1">
    <citation type="submission" date="2016-07" db="EMBL/GenBank/DDBJ databases">
        <title>Multiple horizontal gene transfer events from other fungi enriched the ability of initially mycotrophic Trichoderma (Ascomycota) to feed on dead plant biomass.</title>
        <authorList>
            <consortium name="DOE Joint Genome Institute"/>
            <person name="Atanasova L."/>
            <person name="Chenthamara K."/>
            <person name="Zhang J."/>
            <person name="Grujic M."/>
            <person name="Henrissat B."/>
            <person name="Kuo A."/>
            <person name="Aerts A."/>
            <person name="Salamov A."/>
            <person name="Lipzen A."/>
            <person name="Labutti K."/>
            <person name="Barry K."/>
            <person name="Miao Y."/>
            <person name="Rahimi M.J."/>
            <person name="Shen Q."/>
            <person name="Grigoriev I.V."/>
            <person name="Kubicek C.P."/>
            <person name="Druzhinina I.S."/>
        </authorList>
    </citation>
    <scope>NUCLEOTIDE SEQUENCE [LARGE SCALE GENOMIC DNA]</scope>
    <source>
        <strain evidence="10">TUCIM 6016</strain>
    </source>
</reference>
<dbReference type="GO" id="GO:0004089">
    <property type="term" value="F:carbonate dehydratase activity"/>
    <property type="evidence" value="ECO:0007669"/>
    <property type="project" value="UniProtKB-EC"/>
</dbReference>
<dbReference type="GeneID" id="36599460"/>
<dbReference type="InterPro" id="IPR001148">
    <property type="entry name" value="CA_dom"/>
</dbReference>
<comment type="similarity">
    <text evidence="1">Belongs to the alpha-carbonic anhydrase family.</text>
</comment>
<accession>A0A2T4B2Y7</accession>
<dbReference type="PANTHER" id="PTHR18952">
    <property type="entry name" value="CARBONIC ANHYDRASE"/>
    <property type="match status" value="1"/>
</dbReference>
<evidence type="ECO:0000256" key="3">
    <source>
        <dbReference type="ARBA" id="ARBA00022723"/>
    </source>
</evidence>
<dbReference type="InterPro" id="IPR023561">
    <property type="entry name" value="Carbonic_anhydrase_a-class"/>
</dbReference>
<comment type="catalytic activity">
    <reaction evidence="6">
        <text>hydrogencarbonate + H(+) = CO2 + H2O</text>
        <dbReference type="Rhea" id="RHEA:10748"/>
        <dbReference type="ChEBI" id="CHEBI:15377"/>
        <dbReference type="ChEBI" id="CHEBI:15378"/>
        <dbReference type="ChEBI" id="CHEBI:16526"/>
        <dbReference type="ChEBI" id="CHEBI:17544"/>
        <dbReference type="EC" id="4.2.1.1"/>
    </reaction>
</comment>
<dbReference type="PROSITE" id="PS51144">
    <property type="entry name" value="ALPHA_CA_2"/>
    <property type="match status" value="1"/>
</dbReference>
<dbReference type="Proteomes" id="UP000241546">
    <property type="component" value="Unassembled WGS sequence"/>
</dbReference>
<feature type="chain" id="PRO_5015623341" description="carbonic anhydrase" evidence="7">
    <location>
        <begin position="21"/>
        <end position="274"/>
    </location>
</feature>
<keyword evidence="5" id="KW-0456">Lyase</keyword>
<feature type="signal peptide" evidence="7">
    <location>
        <begin position="1"/>
        <end position="20"/>
    </location>
</feature>
<keyword evidence="7" id="KW-0732">Signal</keyword>
<evidence type="ECO:0000256" key="2">
    <source>
        <dbReference type="ARBA" id="ARBA00012925"/>
    </source>
</evidence>
<dbReference type="InterPro" id="IPR036398">
    <property type="entry name" value="CA_dom_sf"/>
</dbReference>
<name>A0A2T4B2Y7_9HYPO</name>